<evidence type="ECO:0000256" key="1">
    <source>
        <dbReference type="SAM" id="MobiDB-lite"/>
    </source>
</evidence>
<feature type="compositionally biased region" description="Low complexity" evidence="1">
    <location>
        <begin position="172"/>
        <end position="184"/>
    </location>
</feature>
<feature type="compositionally biased region" description="Low complexity" evidence="1">
    <location>
        <begin position="118"/>
        <end position="128"/>
    </location>
</feature>
<protein>
    <submittedName>
        <fullName evidence="2">Uncharacterized protein</fullName>
    </submittedName>
</protein>
<dbReference type="Pfam" id="PF20354">
    <property type="entry name" value="DUF6649"/>
    <property type="match status" value="1"/>
</dbReference>
<feature type="compositionally biased region" description="Acidic residues" evidence="1">
    <location>
        <begin position="313"/>
        <end position="323"/>
    </location>
</feature>
<proteinExistence type="predicted"/>
<feature type="region of interest" description="Disordered" evidence="1">
    <location>
        <begin position="118"/>
        <end position="143"/>
    </location>
</feature>
<gene>
    <name evidence="2" type="ORF">VTJ49DRAFT_7259</name>
</gene>
<comment type="caution">
    <text evidence="2">The sequence shown here is derived from an EMBL/GenBank/DDBJ whole genome shotgun (WGS) entry which is preliminary data.</text>
</comment>
<accession>A0ABR3VHG2</accession>
<keyword evidence="3" id="KW-1185">Reference proteome</keyword>
<sequence length="323" mass="35705">MLDHRYHHQHQHPHFDHGAFPAQYQHQHNNQQQQQQQLEAPLLRMQRKRKADAPPENNERLSKRMSLLNLGMRPPFHWSQPIVAYASETGNPQLTLSASENSGQKLYVPVENPDFQAATAAAASTADAAKPKKSHRTRAPVDDSVMQLDDSKYKVYIYNLDDELSSSDNESDTSSSADNSNNTNGKLVFLPDIEKHLRANRIPTRVLQDPRPDPRAELAGKELVLYSVPTSLSVPAEQDSVRKAIIEARARARERQKAELEMAAAARKGMMPTPATPAPAPSASASSLGTSHGVMAMDAEPLMPPPPMPTPVVEDDPDAMELD</sequence>
<feature type="region of interest" description="Disordered" evidence="1">
    <location>
        <begin position="164"/>
        <end position="185"/>
    </location>
</feature>
<organism evidence="2 3">
    <name type="scientific">Humicola insolens</name>
    <name type="common">Soft-rot fungus</name>
    <dbReference type="NCBI Taxonomy" id="85995"/>
    <lineage>
        <taxon>Eukaryota</taxon>
        <taxon>Fungi</taxon>
        <taxon>Dikarya</taxon>
        <taxon>Ascomycota</taxon>
        <taxon>Pezizomycotina</taxon>
        <taxon>Sordariomycetes</taxon>
        <taxon>Sordariomycetidae</taxon>
        <taxon>Sordariales</taxon>
        <taxon>Chaetomiaceae</taxon>
        <taxon>Mycothermus</taxon>
    </lineage>
</organism>
<evidence type="ECO:0000313" key="2">
    <source>
        <dbReference type="EMBL" id="KAL1841257.1"/>
    </source>
</evidence>
<dbReference type="Proteomes" id="UP001583172">
    <property type="component" value="Unassembled WGS sequence"/>
</dbReference>
<reference evidence="2 3" key="1">
    <citation type="journal article" date="2024" name="Commun. Biol.">
        <title>Comparative genomic analysis of thermophilic fungi reveals convergent evolutionary adaptations and gene losses.</title>
        <authorList>
            <person name="Steindorff A.S."/>
            <person name="Aguilar-Pontes M.V."/>
            <person name="Robinson A.J."/>
            <person name="Andreopoulos B."/>
            <person name="LaButti K."/>
            <person name="Kuo A."/>
            <person name="Mondo S."/>
            <person name="Riley R."/>
            <person name="Otillar R."/>
            <person name="Haridas S."/>
            <person name="Lipzen A."/>
            <person name="Grimwood J."/>
            <person name="Schmutz J."/>
            <person name="Clum A."/>
            <person name="Reid I.D."/>
            <person name="Moisan M.C."/>
            <person name="Butler G."/>
            <person name="Nguyen T.T.M."/>
            <person name="Dewar K."/>
            <person name="Conant G."/>
            <person name="Drula E."/>
            <person name="Henrissat B."/>
            <person name="Hansel C."/>
            <person name="Singer S."/>
            <person name="Hutchinson M.I."/>
            <person name="de Vries R.P."/>
            <person name="Natvig D.O."/>
            <person name="Powell A.J."/>
            <person name="Tsang A."/>
            <person name="Grigoriev I.V."/>
        </authorList>
    </citation>
    <scope>NUCLEOTIDE SEQUENCE [LARGE SCALE GENOMIC DNA]</scope>
    <source>
        <strain evidence="2 3">CBS 620.91</strain>
    </source>
</reference>
<evidence type="ECO:0000313" key="3">
    <source>
        <dbReference type="Proteomes" id="UP001583172"/>
    </source>
</evidence>
<dbReference type="InterPro" id="IPR046591">
    <property type="entry name" value="DUF6649"/>
</dbReference>
<dbReference type="EMBL" id="JAZGSY010000081">
    <property type="protein sequence ID" value="KAL1841257.1"/>
    <property type="molecule type" value="Genomic_DNA"/>
</dbReference>
<name>A0ABR3VHG2_HUMIN</name>
<feature type="region of interest" description="Disordered" evidence="1">
    <location>
        <begin position="267"/>
        <end position="323"/>
    </location>
</feature>